<gene>
    <name evidence="2" type="ORF">HLB09_00940</name>
</gene>
<dbReference type="EMBL" id="JABEMA010000005">
    <property type="protein sequence ID" value="NNH21673.1"/>
    <property type="molecule type" value="Genomic_DNA"/>
</dbReference>
<proteinExistence type="predicted"/>
<comment type="caution">
    <text evidence="2">The sequence shown here is derived from an EMBL/GenBank/DDBJ whole genome shotgun (WGS) entry which is preliminary data.</text>
</comment>
<dbReference type="RefSeq" id="WP_171201541.1">
    <property type="nucleotide sequence ID" value="NZ_BAAANP010000022.1"/>
</dbReference>
<evidence type="ECO:0000256" key="1">
    <source>
        <dbReference type="SAM" id="SignalP"/>
    </source>
</evidence>
<keyword evidence="3" id="KW-1185">Reference proteome</keyword>
<feature type="chain" id="PRO_5033060550" description="Concanavalin A-like lectin/glucanases superfamily protein" evidence="1">
    <location>
        <begin position="36"/>
        <end position="258"/>
    </location>
</feature>
<dbReference type="Gene3D" id="2.60.120.200">
    <property type="match status" value="1"/>
</dbReference>
<feature type="signal peptide" evidence="1">
    <location>
        <begin position="1"/>
        <end position="35"/>
    </location>
</feature>
<dbReference type="InterPro" id="IPR013320">
    <property type="entry name" value="ConA-like_dom_sf"/>
</dbReference>
<dbReference type="SUPFAM" id="SSF49899">
    <property type="entry name" value="Concanavalin A-like lectins/glucanases"/>
    <property type="match status" value="1"/>
</dbReference>
<sequence>MRRAMTSTSRPRVRATATAVLLAGALGLSSAPAQAAPSRGFDVDLGAAAASAERLAGGSVLDDGAGGAGTLRTARGAAVTARTVDGVPALRLAQVCRTALQSCPRALVEVAGSEDVDPGRSDFSLTAQVHLEPWHTSDGANVVQKGWNWGGAGQYKLQVDGRAGKPSCVVVGTGTTKTYRAVARESVADGTWHELGCRRTGDRLEVLVDGEVQRSTAIPARLSISNDSVVRIGAKGLGGLDVDQFPGHIGRVSVHVGA</sequence>
<protein>
    <recommendedName>
        <fullName evidence="4">Concanavalin A-like lectin/glucanases superfamily protein</fullName>
    </recommendedName>
</protein>
<accession>A0A849BK65</accession>
<evidence type="ECO:0000313" key="3">
    <source>
        <dbReference type="Proteomes" id="UP000555552"/>
    </source>
</evidence>
<reference evidence="2 3" key="1">
    <citation type="submission" date="2020-05" db="EMBL/GenBank/DDBJ databases">
        <title>MicrobeNet Type strains.</title>
        <authorList>
            <person name="Nicholson A.C."/>
        </authorList>
    </citation>
    <scope>NUCLEOTIDE SEQUENCE [LARGE SCALE GENOMIC DNA]</scope>
    <source>
        <strain evidence="2 3">JCM 14547</strain>
    </source>
</reference>
<dbReference type="Proteomes" id="UP000555552">
    <property type="component" value="Unassembled WGS sequence"/>
</dbReference>
<evidence type="ECO:0008006" key="4">
    <source>
        <dbReference type="Google" id="ProtNLM"/>
    </source>
</evidence>
<name>A0A849BK65_9ACTN</name>
<evidence type="ECO:0000313" key="2">
    <source>
        <dbReference type="EMBL" id="NNH21673.1"/>
    </source>
</evidence>
<organism evidence="2 3">
    <name type="scientific">Pseudokineococcus marinus</name>
    <dbReference type="NCBI Taxonomy" id="351215"/>
    <lineage>
        <taxon>Bacteria</taxon>
        <taxon>Bacillati</taxon>
        <taxon>Actinomycetota</taxon>
        <taxon>Actinomycetes</taxon>
        <taxon>Kineosporiales</taxon>
        <taxon>Kineosporiaceae</taxon>
        <taxon>Pseudokineococcus</taxon>
    </lineage>
</organism>
<dbReference type="AlphaFoldDB" id="A0A849BK65"/>
<dbReference type="Pfam" id="PF13385">
    <property type="entry name" value="Laminin_G_3"/>
    <property type="match status" value="1"/>
</dbReference>
<keyword evidence="1" id="KW-0732">Signal</keyword>